<feature type="compositionally biased region" description="Basic and acidic residues" evidence="1">
    <location>
        <begin position="331"/>
        <end position="342"/>
    </location>
</feature>
<keyword evidence="5" id="KW-1185">Reference proteome</keyword>
<dbReference type="NCBIfam" id="TIGR03436">
    <property type="entry name" value="acidobact_VWFA"/>
    <property type="match status" value="1"/>
</dbReference>
<dbReference type="RefSeq" id="WP_194447372.1">
    <property type="nucleotide sequence ID" value="NZ_CP063849.1"/>
</dbReference>
<dbReference type="AlphaFoldDB" id="A0A7S7SHA9"/>
<keyword evidence="2" id="KW-0732">Signal</keyword>
<feature type="chain" id="PRO_5032488605" evidence="2">
    <location>
        <begin position="17"/>
        <end position="364"/>
    </location>
</feature>
<dbReference type="SUPFAM" id="SSF53300">
    <property type="entry name" value="vWA-like"/>
    <property type="match status" value="1"/>
</dbReference>
<dbReference type="KEGG" id="pfer:IRI77_23115"/>
<protein>
    <submittedName>
        <fullName evidence="4">VWA domain-containing protein</fullName>
    </submittedName>
</protein>
<feature type="region of interest" description="Disordered" evidence="1">
    <location>
        <begin position="14"/>
        <end position="66"/>
    </location>
</feature>
<evidence type="ECO:0000256" key="2">
    <source>
        <dbReference type="SAM" id="SignalP"/>
    </source>
</evidence>
<dbReference type="EMBL" id="CP063849">
    <property type="protein sequence ID" value="QOY85702.1"/>
    <property type="molecule type" value="Genomic_DNA"/>
</dbReference>
<proteinExistence type="predicted"/>
<feature type="region of interest" description="Disordered" evidence="1">
    <location>
        <begin position="331"/>
        <end position="364"/>
    </location>
</feature>
<sequence length="364" mass="39369">MRPVFVLMFAAMAAAAQSPAPQPPRPPGGGWRKVETPKPVQAPAEEAAPKAPEAAKPGTESNETPTFKAGTTLVRIDVQVVNNKQPLPGLKSSDFVLKEEAVERHIEYFGQESEPLQVLLLLDVSGSMGKLLREMATVAQEALSSLKPEDQIAVALFSRRAEFTQELTGEKRLAVVALQDAPMDHNLGAGTAINDSILQVTDYLKQQPPFAGRRALIILTDNGGVHYQLPDEKVVRALSENDTVLNAIVAPGTKPPPAMPKGADVNTDFTPANVFRLAEDTGGEVLRADKAGARFQEMLERIRNRYSLGITATPAPEGAFRRLQVELSAEARRRYPKAEVHARSGYYAQGRTDSAQAQPPAAQQ</sequence>
<dbReference type="PROSITE" id="PS50234">
    <property type="entry name" value="VWFA"/>
    <property type="match status" value="1"/>
</dbReference>
<evidence type="ECO:0000313" key="5">
    <source>
        <dbReference type="Proteomes" id="UP000593892"/>
    </source>
</evidence>
<gene>
    <name evidence="4" type="ORF">IRI77_23115</name>
</gene>
<dbReference type="SMART" id="SM00327">
    <property type="entry name" value="VWA"/>
    <property type="match status" value="1"/>
</dbReference>
<dbReference type="InterPro" id="IPR036465">
    <property type="entry name" value="vWFA_dom_sf"/>
</dbReference>
<name>A0A7S7SHA9_PALFE</name>
<dbReference type="Pfam" id="PF13519">
    <property type="entry name" value="VWA_2"/>
    <property type="match status" value="1"/>
</dbReference>
<evidence type="ECO:0000313" key="4">
    <source>
        <dbReference type="EMBL" id="QOY85702.1"/>
    </source>
</evidence>
<feature type="signal peptide" evidence="2">
    <location>
        <begin position="1"/>
        <end position="16"/>
    </location>
</feature>
<evidence type="ECO:0000256" key="1">
    <source>
        <dbReference type="SAM" id="MobiDB-lite"/>
    </source>
</evidence>
<feature type="compositionally biased region" description="Low complexity" evidence="1">
    <location>
        <begin position="355"/>
        <end position="364"/>
    </location>
</feature>
<accession>A0A7S7SHA9</accession>
<organism evidence="4 5">
    <name type="scientific">Paludibaculum fermentans</name>
    <dbReference type="NCBI Taxonomy" id="1473598"/>
    <lineage>
        <taxon>Bacteria</taxon>
        <taxon>Pseudomonadati</taxon>
        <taxon>Acidobacteriota</taxon>
        <taxon>Terriglobia</taxon>
        <taxon>Bryobacterales</taxon>
        <taxon>Bryobacteraceae</taxon>
        <taxon>Paludibaculum</taxon>
    </lineage>
</organism>
<reference evidence="4 5" key="1">
    <citation type="submission" date="2020-10" db="EMBL/GenBank/DDBJ databases">
        <title>Complete genome sequence of Paludibaculum fermentans P105T, a facultatively anaerobic acidobacterium capable of dissimilatory Fe(III) reduction.</title>
        <authorList>
            <person name="Dedysh S.N."/>
            <person name="Beletsky A.V."/>
            <person name="Kulichevskaya I.S."/>
            <person name="Mardanov A.V."/>
            <person name="Ravin N.V."/>
        </authorList>
    </citation>
    <scope>NUCLEOTIDE SEQUENCE [LARGE SCALE GENOMIC DNA]</scope>
    <source>
        <strain evidence="4 5">P105</strain>
    </source>
</reference>
<feature type="domain" description="VWFA" evidence="3">
    <location>
        <begin position="117"/>
        <end position="302"/>
    </location>
</feature>
<dbReference type="InterPro" id="IPR002035">
    <property type="entry name" value="VWF_A"/>
</dbReference>
<evidence type="ECO:0000259" key="3">
    <source>
        <dbReference type="PROSITE" id="PS50234"/>
    </source>
</evidence>
<dbReference type="Gene3D" id="3.40.50.410">
    <property type="entry name" value="von Willebrand factor, type A domain"/>
    <property type="match status" value="1"/>
</dbReference>
<dbReference type="CDD" id="cd00198">
    <property type="entry name" value="vWFA"/>
    <property type="match status" value="1"/>
</dbReference>
<feature type="compositionally biased region" description="Low complexity" evidence="1">
    <location>
        <begin position="37"/>
        <end position="57"/>
    </location>
</feature>
<dbReference type="InterPro" id="IPR017802">
    <property type="entry name" value="VWFA-rel_acidobac-type"/>
</dbReference>
<dbReference type="Proteomes" id="UP000593892">
    <property type="component" value="Chromosome"/>
</dbReference>